<evidence type="ECO:0008006" key="6">
    <source>
        <dbReference type="Google" id="ProtNLM"/>
    </source>
</evidence>
<feature type="compositionally biased region" description="Basic and acidic residues" evidence="2">
    <location>
        <begin position="317"/>
        <end position="329"/>
    </location>
</feature>
<dbReference type="AlphaFoldDB" id="A0A8C5WCS2"/>
<keyword evidence="3" id="KW-0472">Membrane</keyword>
<keyword evidence="3" id="KW-0812">Transmembrane</keyword>
<feature type="region of interest" description="Disordered" evidence="2">
    <location>
        <begin position="461"/>
        <end position="534"/>
    </location>
</feature>
<evidence type="ECO:0000256" key="1">
    <source>
        <dbReference type="SAM" id="Coils"/>
    </source>
</evidence>
<protein>
    <recommendedName>
        <fullName evidence="6">Golgi integral membrane protein 4</fullName>
    </recommendedName>
</protein>
<dbReference type="Ensembl" id="ENSLLET00000029683.1">
    <property type="protein sequence ID" value="ENSLLEP00000028573.1"/>
    <property type="gene ID" value="ENSLLEG00000018157.1"/>
</dbReference>
<feature type="compositionally biased region" description="Acidic residues" evidence="2">
    <location>
        <begin position="572"/>
        <end position="584"/>
    </location>
</feature>
<feature type="region of interest" description="Disordered" evidence="2">
    <location>
        <begin position="290"/>
        <end position="380"/>
    </location>
</feature>
<feature type="compositionally biased region" description="Basic and acidic residues" evidence="2">
    <location>
        <begin position="471"/>
        <end position="485"/>
    </location>
</feature>
<keyword evidence="3" id="KW-1133">Transmembrane helix</keyword>
<evidence type="ECO:0000313" key="5">
    <source>
        <dbReference type="Proteomes" id="UP000694569"/>
    </source>
</evidence>
<evidence type="ECO:0000313" key="4">
    <source>
        <dbReference type="Ensembl" id="ENSLLEP00000028573.1"/>
    </source>
</evidence>
<dbReference type="InterPro" id="IPR042336">
    <property type="entry name" value="GOLIM4"/>
</dbReference>
<feature type="region of interest" description="Disordered" evidence="2">
    <location>
        <begin position="570"/>
        <end position="624"/>
    </location>
</feature>
<reference evidence="4" key="1">
    <citation type="submission" date="2025-08" db="UniProtKB">
        <authorList>
            <consortium name="Ensembl"/>
        </authorList>
    </citation>
    <scope>IDENTIFICATION</scope>
</reference>
<dbReference type="GeneTree" id="ENSGT00940000164637"/>
<feature type="compositionally biased region" description="Low complexity" evidence="2">
    <location>
        <begin position="331"/>
        <end position="344"/>
    </location>
</feature>
<dbReference type="PANTHER" id="PTHR22909">
    <property type="entry name" value="GOLGI INTEGRAL MEMBRANE PROTEIN 4"/>
    <property type="match status" value="1"/>
</dbReference>
<feature type="compositionally biased region" description="Basic and acidic residues" evidence="2">
    <location>
        <begin position="598"/>
        <end position="624"/>
    </location>
</feature>
<accession>A0A8C5WCS2</accession>
<dbReference type="GO" id="GO:0000139">
    <property type="term" value="C:Golgi membrane"/>
    <property type="evidence" value="ECO:0007669"/>
    <property type="project" value="InterPro"/>
</dbReference>
<feature type="coiled-coil region" evidence="1">
    <location>
        <begin position="125"/>
        <end position="163"/>
    </location>
</feature>
<feature type="compositionally biased region" description="Basic and acidic residues" evidence="2">
    <location>
        <begin position="348"/>
        <end position="378"/>
    </location>
</feature>
<sequence length="624" mass="71072">MGTGFCSRRQKGLLQTIFCLIAMIVLASGAFLYDYMVQKAKESEVQALKFKQQQEALSAQLQVVYEHRSRLERSLLKERGEHKKTKEDFLVYKLEAQEALNKEKQDSMNRYGALNSQHTILKNQHVELKKQLTDLHSEHSNLKLEHQKTIESHKQSLSRAEREKDGVITGLQDSVSKLREESKLLRKAHQDVHSQLLSAQVQVEEFRQLKNTLKKMPSFRENDSSAKKQLVTPEKAINNKEAQVLQNLLGNKKPEGNLLAVGLAVMPTKKPSVSKVLPSAQNKTLPSSVNLILPKSGLGNQTESHLIRVNRKVHSLTTDKKEDKSENRPNKVPQQQENKVPQQQDNKVPQKQDNKVPQKQDNKVPQKQDNKVPQKQDNKVPLQVNVQQQIKAPDKNVGQAPQAVLVNPKPIVSSLTVKKPVPIQSWQDLVKKVNDRKVDEDDDKILGDEANDTNILAVKEERHPLIPAPNMDERKVKAKKKSPEREEMENDAGMIDREENLQPPKRHVEQEPLFPKDGVDPAGDPNNQGEDEFEEAEIDRIDFEEKTKGAKHTGHHLNGINEGLDVAMISQEEPEDPYQDDQEQDIEHGGEQLDISENVDRGHKEEPEMNDASNRRNEYYRLLT</sequence>
<reference evidence="4" key="2">
    <citation type="submission" date="2025-09" db="UniProtKB">
        <authorList>
            <consortium name="Ensembl"/>
        </authorList>
    </citation>
    <scope>IDENTIFICATION</scope>
</reference>
<dbReference type="OrthoDB" id="6288648at2759"/>
<keyword evidence="1" id="KW-0175">Coiled coil</keyword>
<proteinExistence type="predicted"/>
<dbReference type="PANTHER" id="PTHR22909:SF23">
    <property type="entry name" value="GOLGI INTEGRAL MEMBRANE PROTEIN 4-LIKE"/>
    <property type="match status" value="1"/>
</dbReference>
<organism evidence="4 5">
    <name type="scientific">Leptobrachium leishanense</name>
    <name type="common">Leishan spiny toad</name>
    <dbReference type="NCBI Taxonomy" id="445787"/>
    <lineage>
        <taxon>Eukaryota</taxon>
        <taxon>Metazoa</taxon>
        <taxon>Chordata</taxon>
        <taxon>Craniata</taxon>
        <taxon>Vertebrata</taxon>
        <taxon>Euteleostomi</taxon>
        <taxon>Amphibia</taxon>
        <taxon>Batrachia</taxon>
        <taxon>Anura</taxon>
        <taxon>Pelobatoidea</taxon>
        <taxon>Megophryidae</taxon>
        <taxon>Leptobrachium</taxon>
    </lineage>
</organism>
<dbReference type="Proteomes" id="UP000694569">
    <property type="component" value="Unplaced"/>
</dbReference>
<evidence type="ECO:0000256" key="3">
    <source>
        <dbReference type="SAM" id="Phobius"/>
    </source>
</evidence>
<keyword evidence="5" id="KW-1185">Reference proteome</keyword>
<name>A0A8C5WCS2_9ANUR</name>
<evidence type="ECO:0000256" key="2">
    <source>
        <dbReference type="SAM" id="MobiDB-lite"/>
    </source>
</evidence>
<feature type="transmembrane region" description="Helical" evidence="3">
    <location>
        <begin position="12"/>
        <end position="33"/>
    </location>
</feature>
<feature type="compositionally biased region" description="Basic and acidic residues" evidence="2">
    <location>
        <begin position="494"/>
        <end position="510"/>
    </location>
</feature>